<dbReference type="InterPro" id="IPR025078">
    <property type="entry name" value="DUF3931"/>
</dbReference>
<evidence type="ECO:0000313" key="2">
    <source>
        <dbReference type="Proteomes" id="UP000027822"/>
    </source>
</evidence>
<gene>
    <name evidence="1" type="ORF">BAMA_14325</name>
</gene>
<dbReference type="Pfam" id="PF13082">
    <property type="entry name" value="DUF3931"/>
    <property type="match status" value="1"/>
</dbReference>
<dbReference type="Proteomes" id="UP000027822">
    <property type="component" value="Unassembled WGS sequence"/>
</dbReference>
<evidence type="ECO:0008006" key="3">
    <source>
        <dbReference type="Google" id="ProtNLM"/>
    </source>
</evidence>
<name>A0A073K2A0_9BACI</name>
<protein>
    <recommendedName>
        <fullName evidence="3">DUF3931 domain-containing protein</fullName>
    </recommendedName>
</protein>
<organism evidence="1 2">
    <name type="scientific">Bacillus manliponensis</name>
    <dbReference type="NCBI Taxonomy" id="574376"/>
    <lineage>
        <taxon>Bacteria</taxon>
        <taxon>Bacillati</taxon>
        <taxon>Bacillota</taxon>
        <taxon>Bacilli</taxon>
        <taxon>Bacillales</taxon>
        <taxon>Bacillaceae</taxon>
        <taxon>Bacillus</taxon>
        <taxon>Bacillus cereus group</taxon>
    </lineage>
</organism>
<comment type="caution">
    <text evidence="1">The sequence shown here is derived from an EMBL/GenBank/DDBJ whole genome shotgun (WGS) entry which is preliminary data.</text>
</comment>
<keyword evidence="2" id="KW-1185">Reference proteome</keyword>
<dbReference type="AlphaFoldDB" id="A0A073K2A0"/>
<dbReference type="RefSeq" id="WP_034636788.1">
    <property type="nucleotide sequence ID" value="NZ_CBCSJC010000004.1"/>
</dbReference>
<dbReference type="EMBL" id="JOTN01000003">
    <property type="protein sequence ID" value="KEK20587.1"/>
    <property type="molecule type" value="Genomic_DNA"/>
</dbReference>
<dbReference type="OrthoDB" id="2879691at2"/>
<sequence>MDNNEKKCNVIAIDGKKKKNGSYSYPQLMVDERTYEFTSFVLCGDTPDGRRLVLTHMLSTDEFAGFVKSLDAVLQKKIERIFFS</sequence>
<evidence type="ECO:0000313" key="1">
    <source>
        <dbReference type="EMBL" id="KEK20587.1"/>
    </source>
</evidence>
<proteinExistence type="predicted"/>
<reference evidence="1 2" key="1">
    <citation type="submission" date="2014-06" db="EMBL/GenBank/DDBJ databases">
        <title>Draft genome sequence of Bacillus manliponensis JCM 15802 (MCCC 1A00708).</title>
        <authorList>
            <person name="Lai Q."/>
            <person name="Liu Y."/>
            <person name="Shao Z."/>
        </authorList>
    </citation>
    <scope>NUCLEOTIDE SEQUENCE [LARGE SCALE GENOMIC DNA]</scope>
    <source>
        <strain evidence="1 2">JCM 15802</strain>
    </source>
</reference>
<dbReference type="STRING" id="574376.BAMA_14325"/>
<accession>A0A073K2A0</accession>